<name>A0A7W5C8T4_9BACL</name>
<sequence>MSSDKDMYGAVEEEIRAQKQGNSYVLTTKKGTIGEITFTMVDVDTWVIDHTHVDGEYRGRDLGKQLLDFVVEEAREKGRKIVPSCSYALAQFKRHPSYADVWERTNTEYSDPYSSSSAGSAGGNIRK</sequence>
<dbReference type="EMBL" id="JACHXW010000009">
    <property type="protein sequence ID" value="MBB3153193.1"/>
    <property type="molecule type" value="Genomic_DNA"/>
</dbReference>
<proteinExistence type="predicted"/>
<dbReference type="RefSeq" id="WP_246431779.1">
    <property type="nucleotide sequence ID" value="NZ_CBCSLB010000033.1"/>
</dbReference>
<dbReference type="InterPro" id="IPR031165">
    <property type="entry name" value="GNAT_YJDJ"/>
</dbReference>
<dbReference type="PANTHER" id="PTHR31435">
    <property type="entry name" value="PROTEIN NATD1"/>
    <property type="match status" value="1"/>
</dbReference>
<dbReference type="Pfam" id="PF14542">
    <property type="entry name" value="Acetyltransf_CG"/>
    <property type="match status" value="1"/>
</dbReference>
<dbReference type="CDD" id="cd04301">
    <property type="entry name" value="NAT_SF"/>
    <property type="match status" value="1"/>
</dbReference>
<evidence type="ECO:0000313" key="4">
    <source>
        <dbReference type="Proteomes" id="UP000518605"/>
    </source>
</evidence>
<organism evidence="3 4">
    <name type="scientific">Paenibacillus endophyticus</name>
    <dbReference type="NCBI Taxonomy" id="1294268"/>
    <lineage>
        <taxon>Bacteria</taxon>
        <taxon>Bacillati</taxon>
        <taxon>Bacillota</taxon>
        <taxon>Bacilli</taxon>
        <taxon>Bacillales</taxon>
        <taxon>Paenibacillaceae</taxon>
        <taxon>Paenibacillus</taxon>
    </lineage>
</organism>
<dbReference type="Proteomes" id="UP000518605">
    <property type="component" value="Unassembled WGS sequence"/>
</dbReference>
<evidence type="ECO:0000256" key="1">
    <source>
        <dbReference type="SAM" id="MobiDB-lite"/>
    </source>
</evidence>
<evidence type="ECO:0000259" key="2">
    <source>
        <dbReference type="PROSITE" id="PS51729"/>
    </source>
</evidence>
<dbReference type="PROSITE" id="PS51729">
    <property type="entry name" value="GNAT_YJDJ"/>
    <property type="match status" value="1"/>
</dbReference>
<comment type="caution">
    <text evidence="3">The sequence shown here is derived from an EMBL/GenBank/DDBJ whole genome shotgun (WGS) entry which is preliminary data.</text>
</comment>
<dbReference type="InterPro" id="IPR016181">
    <property type="entry name" value="Acyl_CoA_acyltransferase"/>
</dbReference>
<protein>
    <recommendedName>
        <fullName evidence="2">N-acetyltransferase domain-containing protein</fullName>
    </recommendedName>
</protein>
<gene>
    <name evidence="3" type="ORF">FHS16_003255</name>
</gene>
<feature type="region of interest" description="Disordered" evidence="1">
    <location>
        <begin position="108"/>
        <end position="127"/>
    </location>
</feature>
<dbReference type="Gene3D" id="3.40.630.30">
    <property type="match status" value="1"/>
</dbReference>
<evidence type="ECO:0000313" key="3">
    <source>
        <dbReference type="EMBL" id="MBB3153193.1"/>
    </source>
</evidence>
<accession>A0A7W5C8T4</accession>
<dbReference type="SUPFAM" id="SSF55729">
    <property type="entry name" value="Acyl-CoA N-acyltransferases (Nat)"/>
    <property type="match status" value="1"/>
</dbReference>
<keyword evidence="4" id="KW-1185">Reference proteome</keyword>
<dbReference type="InterPro" id="IPR045057">
    <property type="entry name" value="Gcn5-rel_NAT"/>
</dbReference>
<reference evidence="3 4" key="1">
    <citation type="submission" date="2020-08" db="EMBL/GenBank/DDBJ databases">
        <title>Genomic Encyclopedia of Type Strains, Phase III (KMG-III): the genomes of soil and plant-associated and newly described type strains.</title>
        <authorList>
            <person name="Whitman W."/>
        </authorList>
    </citation>
    <scope>NUCLEOTIDE SEQUENCE [LARGE SCALE GENOMIC DNA]</scope>
    <source>
        <strain evidence="3 4">CECT 8234</strain>
    </source>
</reference>
<dbReference type="PANTHER" id="PTHR31435:SF10">
    <property type="entry name" value="BSR4717 PROTEIN"/>
    <property type="match status" value="1"/>
</dbReference>
<dbReference type="AlphaFoldDB" id="A0A7W5C8T4"/>
<feature type="domain" description="N-acetyltransferase" evidence="2">
    <location>
        <begin position="16"/>
        <end position="103"/>
    </location>
</feature>